<evidence type="ECO:0000256" key="4">
    <source>
        <dbReference type="ARBA" id="ARBA00022676"/>
    </source>
</evidence>
<keyword evidence="12" id="KW-0333">Golgi apparatus</keyword>
<dbReference type="PANTHER" id="PTHR11929">
    <property type="entry name" value="ALPHA- 1,3 -FUCOSYLTRANSFERASE"/>
    <property type="match status" value="1"/>
</dbReference>
<evidence type="ECO:0000259" key="14">
    <source>
        <dbReference type="Pfam" id="PF17039"/>
    </source>
</evidence>
<dbReference type="InterPro" id="IPR055270">
    <property type="entry name" value="Glyco_tran_10_C"/>
</dbReference>
<dbReference type="GO" id="GO:0032580">
    <property type="term" value="C:Golgi cisterna membrane"/>
    <property type="evidence" value="ECO:0007669"/>
    <property type="project" value="UniProtKB-SubCell"/>
</dbReference>
<evidence type="ECO:0000256" key="3">
    <source>
        <dbReference type="ARBA" id="ARBA00008919"/>
    </source>
</evidence>
<accession>A0A8C1MJ41</accession>
<keyword evidence="10" id="KW-0325">Glycoprotein</keyword>
<evidence type="ECO:0000256" key="6">
    <source>
        <dbReference type="ARBA" id="ARBA00022692"/>
    </source>
</evidence>
<evidence type="ECO:0000259" key="13">
    <source>
        <dbReference type="Pfam" id="PF00852"/>
    </source>
</evidence>
<keyword evidence="4 12" id="KW-0328">Glycosyltransferase</keyword>
<dbReference type="UniPathway" id="UPA00378"/>
<protein>
    <recommendedName>
        <fullName evidence="12">Fucosyltransferase</fullName>
        <ecNumber evidence="12">2.4.1.-</ecNumber>
    </recommendedName>
</protein>
<dbReference type="InterPro" id="IPR038577">
    <property type="entry name" value="GT10-like_C_sf"/>
</dbReference>
<keyword evidence="16" id="KW-1185">Reference proteome</keyword>
<dbReference type="Pfam" id="PF17039">
    <property type="entry name" value="Glyco_tran_10_N"/>
    <property type="match status" value="1"/>
</dbReference>
<evidence type="ECO:0000256" key="1">
    <source>
        <dbReference type="ARBA" id="ARBA00004167"/>
    </source>
</evidence>
<dbReference type="Pfam" id="PF00852">
    <property type="entry name" value="Glyco_transf_10"/>
    <property type="match status" value="1"/>
</dbReference>
<evidence type="ECO:0000313" key="15">
    <source>
        <dbReference type="Ensembl" id="ENSCCRP00010076889.1"/>
    </source>
</evidence>
<feature type="domain" description="Fucosyltransferase N-terminal" evidence="14">
    <location>
        <begin position="93"/>
        <end position="203"/>
    </location>
</feature>
<reference evidence="15" key="1">
    <citation type="submission" date="2025-08" db="UniProtKB">
        <authorList>
            <consortium name="Ensembl"/>
        </authorList>
    </citation>
    <scope>IDENTIFICATION</scope>
</reference>
<sequence length="399" mass="47158">MKQKAFTCPLPKISIHASVNVDFISILVIYNNPAVTTSPLCLYNICAMRLMKKLNRALCCLFGLVLLYNFLSWSKTMLLLSQIETSGPKSSENNITILLWHWPFRVHHRLERGVCMDKYEIPRCFLEDNRSLFAQADVVVFHHYELWTGYSKLPLHLTRPPMQKWLWLSLEPPMNNHNLSNYNSLFNWTMSYRRDADIFMPYGELVPKRTNATYSIPKKSECLVCWVVSKYTANQSRSLVFNQLKKHIPSKLIEVYGRWSKRLLSNKKLLSTISRCYFYLAFENSVSTDYITEKLWRNSLQAGSVPVVLGPPRNIYELSIPPESFIHVNDFSSIKALANFLSQVAADRKHYESYFRWHNYYDVRMYTDWRERLCNICMRYDQLSKHKKVYNDLYSWVNR</sequence>
<dbReference type="Ensembl" id="ENSCCRT00010085304.1">
    <property type="protein sequence ID" value="ENSCCRP00010076889.1"/>
    <property type="gene ID" value="ENSCCRG00010033587.1"/>
</dbReference>
<evidence type="ECO:0000256" key="8">
    <source>
        <dbReference type="ARBA" id="ARBA00022989"/>
    </source>
</evidence>
<evidence type="ECO:0000313" key="16">
    <source>
        <dbReference type="Proteomes" id="UP000694427"/>
    </source>
</evidence>
<proteinExistence type="inferred from homology"/>
<dbReference type="FunFam" id="3.40.50.11660:FF:000001">
    <property type="entry name" value="alpha-(1,3)-fucosyltransferase 9"/>
    <property type="match status" value="1"/>
</dbReference>
<evidence type="ECO:0000256" key="2">
    <source>
        <dbReference type="ARBA" id="ARBA00004922"/>
    </source>
</evidence>
<dbReference type="PANTHER" id="PTHR11929:SF12">
    <property type="entry name" value="ALPHA-(1,3)-FUCOSYLTRANSFERASE 7"/>
    <property type="match status" value="1"/>
</dbReference>
<evidence type="ECO:0000256" key="9">
    <source>
        <dbReference type="ARBA" id="ARBA00023136"/>
    </source>
</evidence>
<organism evidence="15 16">
    <name type="scientific">Cyprinus carpio</name>
    <name type="common">Common carp</name>
    <dbReference type="NCBI Taxonomy" id="7962"/>
    <lineage>
        <taxon>Eukaryota</taxon>
        <taxon>Metazoa</taxon>
        <taxon>Chordata</taxon>
        <taxon>Craniata</taxon>
        <taxon>Vertebrata</taxon>
        <taxon>Euteleostomi</taxon>
        <taxon>Actinopterygii</taxon>
        <taxon>Neopterygii</taxon>
        <taxon>Teleostei</taxon>
        <taxon>Ostariophysi</taxon>
        <taxon>Cypriniformes</taxon>
        <taxon>Cyprinidae</taxon>
        <taxon>Cyprininae</taxon>
        <taxon>Cyprinus</taxon>
    </lineage>
</organism>
<evidence type="ECO:0000256" key="10">
    <source>
        <dbReference type="ARBA" id="ARBA00023180"/>
    </source>
</evidence>
<dbReference type="AlphaFoldDB" id="A0A8C1MJ41"/>
<reference evidence="15" key="2">
    <citation type="submission" date="2025-09" db="UniProtKB">
        <authorList>
            <consortium name="Ensembl"/>
        </authorList>
    </citation>
    <scope>IDENTIFICATION</scope>
</reference>
<feature type="domain" description="Fucosyltransferase C-terminal" evidence="13">
    <location>
        <begin position="221"/>
        <end position="396"/>
    </location>
</feature>
<comment type="similarity">
    <text evidence="3 12">Belongs to the glycosyltransferase 10 family.</text>
</comment>
<keyword evidence="6 12" id="KW-0812">Transmembrane</keyword>
<name>A0A8C1MJ41_CYPCA</name>
<dbReference type="SUPFAM" id="SSF53756">
    <property type="entry name" value="UDP-Glycosyltransferase/glycogen phosphorylase"/>
    <property type="match status" value="1"/>
</dbReference>
<comment type="subcellular location">
    <subcellularLocation>
        <location evidence="12">Golgi apparatus</location>
        <location evidence="12">Golgi stack membrane</location>
        <topology evidence="12">Single-pass type II membrane protein</topology>
    </subcellularLocation>
    <subcellularLocation>
        <location evidence="1">Membrane</location>
        <topology evidence="1">Single-pass membrane protein</topology>
    </subcellularLocation>
</comment>
<dbReference type="GO" id="GO:0046920">
    <property type="term" value="F:alpha-(1-&gt;3)-fucosyltransferase activity"/>
    <property type="evidence" value="ECO:0007669"/>
    <property type="project" value="TreeGrafter"/>
</dbReference>
<dbReference type="EC" id="2.4.1.-" evidence="12"/>
<feature type="transmembrane region" description="Helical" evidence="12">
    <location>
        <begin position="54"/>
        <end position="73"/>
    </location>
</feature>
<evidence type="ECO:0000256" key="11">
    <source>
        <dbReference type="ARBA" id="ARBA00036481"/>
    </source>
</evidence>
<evidence type="ECO:0000256" key="7">
    <source>
        <dbReference type="ARBA" id="ARBA00022968"/>
    </source>
</evidence>
<keyword evidence="8 12" id="KW-1133">Transmembrane helix</keyword>
<evidence type="ECO:0000256" key="5">
    <source>
        <dbReference type="ARBA" id="ARBA00022679"/>
    </source>
</evidence>
<dbReference type="Gene3D" id="3.40.50.11660">
    <property type="entry name" value="Glycosyl transferase family 10, C-terminal domain"/>
    <property type="match status" value="1"/>
</dbReference>
<keyword evidence="5 12" id="KW-0808">Transferase</keyword>
<evidence type="ECO:0000256" key="12">
    <source>
        <dbReference type="RuleBase" id="RU003832"/>
    </source>
</evidence>
<keyword evidence="7" id="KW-0735">Signal-anchor</keyword>
<comment type="pathway">
    <text evidence="2">Protein modification; protein glycosylation.</text>
</comment>
<keyword evidence="9 12" id="KW-0472">Membrane</keyword>
<dbReference type="InterPro" id="IPR001503">
    <property type="entry name" value="Glyco_trans_10"/>
</dbReference>
<dbReference type="Proteomes" id="UP000694427">
    <property type="component" value="Unplaced"/>
</dbReference>
<comment type="catalytic activity">
    <reaction evidence="11">
        <text>an N-acetyl-alpha-neuraminyl-(2-&gt;3)-beta-D-galactosyl-(1-&gt;4)-N-acetyl-beta-D-glucosaminyl derivative + GDP-beta-L-fucose = an alpha-Neu5Ac-(2-&gt;3)-beta-D-Gal-(1-&gt;4)-[alpha-L-Fuc-(1-&gt;3)]-beta-D-GlcNAc derivative + GDP + H(+)</text>
        <dbReference type="Rhea" id="RHEA:56076"/>
        <dbReference type="ChEBI" id="CHEBI:15378"/>
        <dbReference type="ChEBI" id="CHEBI:57273"/>
        <dbReference type="ChEBI" id="CHEBI:58189"/>
        <dbReference type="ChEBI" id="CHEBI:136545"/>
        <dbReference type="ChEBI" id="CHEBI:139509"/>
    </reaction>
    <physiologicalReaction direction="left-to-right" evidence="11">
        <dbReference type="Rhea" id="RHEA:56077"/>
    </physiologicalReaction>
</comment>
<dbReference type="InterPro" id="IPR031481">
    <property type="entry name" value="Glyco_tran_10_N"/>
</dbReference>